<dbReference type="EMBL" id="RCMK01000177">
    <property type="protein sequence ID" value="KAG2945638.1"/>
    <property type="molecule type" value="Genomic_DNA"/>
</dbReference>
<evidence type="ECO:0000313" key="5">
    <source>
        <dbReference type="EMBL" id="KAG3212668.1"/>
    </source>
</evidence>
<name>A0A8T1L1D7_9STRA</name>
<dbReference type="Proteomes" id="UP000697107">
    <property type="component" value="Unassembled WGS sequence"/>
</dbReference>
<proteinExistence type="predicted"/>
<dbReference type="EMBL" id="RCML01000149">
    <property type="protein sequence ID" value="KAG2988629.1"/>
    <property type="molecule type" value="Genomic_DNA"/>
</dbReference>
<evidence type="ECO:0000313" key="3">
    <source>
        <dbReference type="EMBL" id="KAG2945638.1"/>
    </source>
</evidence>
<dbReference type="Proteomes" id="UP000736787">
    <property type="component" value="Unassembled WGS sequence"/>
</dbReference>
<evidence type="ECO:0000313" key="2">
    <source>
        <dbReference type="EMBL" id="KAG2929120.1"/>
    </source>
</evidence>
<dbReference type="EMBL" id="RCMI01000162">
    <property type="protein sequence ID" value="KAG2929120.1"/>
    <property type="molecule type" value="Genomic_DNA"/>
</dbReference>
<dbReference type="Proteomes" id="UP000774804">
    <property type="component" value="Unassembled WGS sequence"/>
</dbReference>
<dbReference type="EMBL" id="RCMG01000164">
    <property type="protein sequence ID" value="KAG2861103.1"/>
    <property type="molecule type" value="Genomic_DNA"/>
</dbReference>
<accession>A0A8T1L1D7</accession>
<dbReference type="Proteomes" id="UP000735874">
    <property type="component" value="Unassembled WGS sequence"/>
</dbReference>
<comment type="caution">
    <text evidence="2">The sequence shown here is derived from an EMBL/GenBank/DDBJ whole genome shotgun (WGS) entry which is preliminary data.</text>
</comment>
<gene>
    <name evidence="1" type="ORF">PC113_g7483</name>
    <name evidence="2" type="ORF">PC115_g6986</name>
    <name evidence="3" type="ORF">PC117_g8305</name>
    <name evidence="4" type="ORF">PC118_g6618</name>
    <name evidence="5" type="ORF">PC129_g16377</name>
</gene>
<dbReference type="VEuPathDB" id="FungiDB:PC110_g10878"/>
<evidence type="ECO:0000313" key="4">
    <source>
        <dbReference type="EMBL" id="KAG2988629.1"/>
    </source>
</evidence>
<dbReference type="AlphaFoldDB" id="A0A8T1L1D7"/>
<organism evidence="2 6">
    <name type="scientific">Phytophthora cactorum</name>
    <dbReference type="NCBI Taxonomy" id="29920"/>
    <lineage>
        <taxon>Eukaryota</taxon>
        <taxon>Sar</taxon>
        <taxon>Stramenopiles</taxon>
        <taxon>Oomycota</taxon>
        <taxon>Peronosporomycetes</taxon>
        <taxon>Peronosporales</taxon>
        <taxon>Peronosporaceae</taxon>
        <taxon>Phytophthora</taxon>
    </lineage>
</organism>
<dbReference type="Proteomes" id="UP000760860">
    <property type="component" value="Unassembled WGS sequence"/>
</dbReference>
<sequence length="141" mass="15706">MTYVSGKIELRHPPVFLKAALPVVQRTILEDFHLSPLEQRLTAGVPAGVKLGKLPAHMTLLEEIFKAKNGANYDLPSSEGHKKLSFDKKYTFILAFYSRCLATFSTEATLRIQMATIELVDTTRNPVRPAHGTFTGAQLKH</sequence>
<evidence type="ECO:0000313" key="1">
    <source>
        <dbReference type="EMBL" id="KAG2861103.1"/>
    </source>
</evidence>
<protein>
    <submittedName>
        <fullName evidence="2">Uncharacterized protein</fullName>
    </submittedName>
</protein>
<reference evidence="2" key="1">
    <citation type="submission" date="2018-10" db="EMBL/GenBank/DDBJ databases">
        <title>Effector identification in a new, highly contiguous assembly of the strawberry crown rot pathogen Phytophthora cactorum.</title>
        <authorList>
            <person name="Armitage A.D."/>
            <person name="Nellist C.F."/>
            <person name="Bates H."/>
            <person name="Vickerstaff R.J."/>
            <person name="Harrison R.J."/>
        </authorList>
    </citation>
    <scope>NUCLEOTIDE SEQUENCE</scope>
    <source>
        <strain evidence="1">15-7</strain>
        <strain evidence="2">4032</strain>
        <strain evidence="3">4040</strain>
        <strain evidence="4">P415</strain>
        <strain evidence="5">P421</strain>
    </source>
</reference>
<evidence type="ECO:0000313" key="6">
    <source>
        <dbReference type="Proteomes" id="UP000774804"/>
    </source>
</evidence>
<dbReference type="EMBL" id="RCMV01000811">
    <property type="protein sequence ID" value="KAG3212668.1"/>
    <property type="molecule type" value="Genomic_DNA"/>
</dbReference>